<organism evidence="1 2">
    <name type="scientific">Kangsaoukella pontilimi</name>
    <dbReference type="NCBI Taxonomy" id="2691042"/>
    <lineage>
        <taxon>Bacteria</taxon>
        <taxon>Pseudomonadati</taxon>
        <taxon>Pseudomonadota</taxon>
        <taxon>Alphaproteobacteria</taxon>
        <taxon>Rhodobacterales</taxon>
        <taxon>Paracoccaceae</taxon>
        <taxon>Kangsaoukella</taxon>
    </lineage>
</organism>
<sequence>MANPRAGEVAIRLDGERRVMRLTLGALAELEADLGGGGLVEMVRRFETGAFTTRDVLSVIVAGLRGGGWSGDARELLTAEIDGGVTGAARAAAVLLVRAFSEPGG</sequence>
<accession>A0A7C9MZP0</accession>
<protein>
    <submittedName>
        <fullName evidence="1">Gene transfer agent family protein</fullName>
    </submittedName>
</protein>
<dbReference type="AlphaFoldDB" id="A0A7C9MZP0"/>
<dbReference type="Proteomes" id="UP000480350">
    <property type="component" value="Unassembled WGS sequence"/>
</dbReference>
<evidence type="ECO:0000313" key="2">
    <source>
        <dbReference type="Proteomes" id="UP000480350"/>
    </source>
</evidence>
<dbReference type="Pfam" id="PF11836">
    <property type="entry name" value="Phage_TAC_11"/>
    <property type="match status" value="1"/>
</dbReference>
<dbReference type="RefSeq" id="WP_160763502.1">
    <property type="nucleotide sequence ID" value="NZ_WUPT01000001.1"/>
</dbReference>
<reference evidence="1 2" key="2">
    <citation type="submission" date="2020-03" db="EMBL/GenBank/DDBJ databases">
        <title>Kangsaoukella pontilimi gen. nov., sp. nov., a new member of the family Rhodobacteraceae isolated from a tidal mudflat.</title>
        <authorList>
            <person name="Kim I.S."/>
        </authorList>
    </citation>
    <scope>NUCLEOTIDE SEQUENCE [LARGE SCALE GENOMIC DNA]</scope>
    <source>
        <strain evidence="1 2">GH1-50</strain>
    </source>
</reference>
<keyword evidence="2" id="KW-1185">Reference proteome</keyword>
<name>A0A7C9MZP0_9RHOB</name>
<comment type="caution">
    <text evidence="1">The sequence shown here is derived from an EMBL/GenBank/DDBJ whole genome shotgun (WGS) entry which is preliminary data.</text>
</comment>
<proteinExistence type="predicted"/>
<reference evidence="1 2" key="1">
    <citation type="submission" date="2019-12" db="EMBL/GenBank/DDBJ databases">
        <authorList>
            <person name="Lee S.D."/>
        </authorList>
    </citation>
    <scope>NUCLEOTIDE SEQUENCE [LARGE SCALE GENOMIC DNA]</scope>
    <source>
        <strain evidence="1 2">GH1-50</strain>
    </source>
</reference>
<dbReference type="EMBL" id="WUPT01000001">
    <property type="protein sequence ID" value="MXQ07638.1"/>
    <property type="molecule type" value="Genomic_DNA"/>
</dbReference>
<dbReference type="InterPro" id="IPR021791">
    <property type="entry name" value="Phage_TAC_11"/>
</dbReference>
<evidence type="ECO:0000313" key="1">
    <source>
        <dbReference type="EMBL" id="MXQ07638.1"/>
    </source>
</evidence>
<gene>
    <name evidence="1" type="ORF">GQ651_07245</name>
</gene>